<proteinExistence type="inferred from homology"/>
<dbReference type="InterPro" id="IPR025799">
    <property type="entry name" value="Arg_MeTrfase"/>
</dbReference>
<reference evidence="13" key="1">
    <citation type="journal article" date="2011" name="Genome Biol.">
        <title>Comparative and functional genomics provide insights into the pathogenicity of dermatophytic fungi.</title>
        <authorList>
            <person name="Burmester A."/>
            <person name="Shelest E."/>
            <person name="Gloeckner G."/>
            <person name="Heddergott C."/>
            <person name="Schindler S."/>
            <person name="Staib P."/>
            <person name="Heidel A."/>
            <person name="Felder M."/>
            <person name="Petzold A."/>
            <person name="Szafranski K."/>
            <person name="Feuermann M."/>
            <person name="Pedruzzi I."/>
            <person name="Priebe S."/>
            <person name="Groth M."/>
            <person name="Winkler R."/>
            <person name="Li W."/>
            <person name="Kniemeyer O."/>
            <person name="Schroeckh V."/>
            <person name="Hertweck C."/>
            <person name="Hube B."/>
            <person name="White T.C."/>
            <person name="Platzer M."/>
            <person name="Guthke R."/>
            <person name="Heitman J."/>
            <person name="Woestemeyer J."/>
            <person name="Zipfel P.F."/>
            <person name="Monod M."/>
            <person name="Brakhage A.A."/>
        </authorList>
    </citation>
    <scope>NUCLEOTIDE SEQUENCE [LARGE SCALE GENOMIC DNA]</scope>
    <source>
        <strain evidence="13">HKI 0517</strain>
    </source>
</reference>
<accession>D4DF76</accession>
<dbReference type="InterPro" id="IPR035075">
    <property type="entry name" value="PRMT5"/>
</dbReference>
<dbReference type="Pfam" id="PF17285">
    <property type="entry name" value="PRMT5_TIM"/>
    <property type="match status" value="1"/>
</dbReference>
<feature type="binding site" evidence="6">
    <location>
        <begin position="485"/>
        <end position="486"/>
    </location>
    <ligand>
        <name>S-adenosyl-L-methionine</name>
        <dbReference type="ChEBI" id="CHEBI:59789"/>
    </ligand>
</feature>
<dbReference type="GO" id="GO:0005634">
    <property type="term" value="C:nucleus"/>
    <property type="evidence" value="ECO:0007669"/>
    <property type="project" value="TreeGrafter"/>
</dbReference>
<dbReference type="PANTHER" id="PTHR10738:SF0">
    <property type="entry name" value="PROTEIN ARGININE N-METHYLTRANSFERASE 5"/>
    <property type="match status" value="1"/>
</dbReference>
<organism evidence="12 13">
    <name type="scientific">Trichophyton verrucosum (strain HKI 0517)</name>
    <dbReference type="NCBI Taxonomy" id="663202"/>
    <lineage>
        <taxon>Eukaryota</taxon>
        <taxon>Fungi</taxon>
        <taxon>Dikarya</taxon>
        <taxon>Ascomycota</taxon>
        <taxon>Pezizomycotina</taxon>
        <taxon>Eurotiomycetes</taxon>
        <taxon>Eurotiomycetidae</taxon>
        <taxon>Onygenales</taxon>
        <taxon>Arthrodermataceae</taxon>
        <taxon>Trichophyton</taxon>
    </lineage>
</organism>
<feature type="site" description="Critical for specifying symmetric addition of methyl groups" evidence="7">
    <location>
        <position position="390"/>
    </location>
</feature>
<dbReference type="Pfam" id="PF05185">
    <property type="entry name" value="PRMT5"/>
    <property type="match status" value="1"/>
</dbReference>
<dbReference type="OrthoDB" id="1368803at2759"/>
<dbReference type="KEGG" id="tve:TRV_05821"/>
<feature type="region of interest" description="Disordered" evidence="8">
    <location>
        <begin position="659"/>
        <end position="682"/>
    </location>
</feature>
<dbReference type="RefSeq" id="XP_003020127.1">
    <property type="nucleotide sequence ID" value="XM_003020081.1"/>
</dbReference>
<feature type="active site" description="Proton donor/acceptor" evidence="5">
    <location>
        <position position="541"/>
    </location>
</feature>
<gene>
    <name evidence="12" type="ORF">TRV_05821</name>
</gene>
<feature type="binding site" evidence="6">
    <location>
        <position position="387"/>
    </location>
    <ligand>
        <name>S-adenosyl-L-methionine</name>
        <dbReference type="ChEBI" id="CHEBI:59789"/>
    </ligand>
</feature>
<dbReference type="GeneID" id="9583891"/>
<evidence type="ECO:0000259" key="10">
    <source>
        <dbReference type="Pfam" id="PF17285"/>
    </source>
</evidence>
<evidence type="ECO:0000256" key="2">
    <source>
        <dbReference type="ARBA" id="ARBA00022679"/>
    </source>
</evidence>
<dbReference type="InterPro" id="IPR035247">
    <property type="entry name" value="PRMT5_TIM"/>
</dbReference>
<evidence type="ECO:0000256" key="8">
    <source>
        <dbReference type="SAM" id="MobiDB-lite"/>
    </source>
</evidence>
<feature type="domain" description="PRMT5 arginine-N-methyltransferase" evidence="9">
    <location>
        <begin position="361"/>
        <end position="562"/>
    </location>
</feature>
<feature type="compositionally biased region" description="Polar residues" evidence="8">
    <location>
        <begin position="670"/>
        <end position="682"/>
    </location>
</feature>
<dbReference type="SUPFAM" id="SSF53335">
    <property type="entry name" value="S-adenosyl-L-methionine-dependent methyltransferases"/>
    <property type="match status" value="1"/>
</dbReference>
<dbReference type="Gene3D" id="3.40.50.150">
    <property type="entry name" value="Vaccinia Virus protein VP39"/>
    <property type="match status" value="1"/>
</dbReference>
<dbReference type="GO" id="GO:0032259">
    <property type="term" value="P:methylation"/>
    <property type="evidence" value="ECO:0007669"/>
    <property type="project" value="UniProtKB-KW"/>
</dbReference>
<dbReference type="EMBL" id="ACYE01000335">
    <property type="protein sequence ID" value="EFE39503.1"/>
    <property type="molecule type" value="Genomic_DNA"/>
</dbReference>
<keyword evidence="13" id="KW-1185">Reference proteome</keyword>
<evidence type="ECO:0000256" key="7">
    <source>
        <dbReference type="PIRSR" id="PIRSR015894-3"/>
    </source>
</evidence>
<evidence type="ECO:0000256" key="6">
    <source>
        <dbReference type="PIRSR" id="PIRSR015894-2"/>
    </source>
</evidence>
<evidence type="ECO:0000259" key="9">
    <source>
        <dbReference type="Pfam" id="PF05185"/>
    </source>
</evidence>
<keyword evidence="3 4" id="KW-0949">S-adenosyl-L-methionine</keyword>
<evidence type="ECO:0000256" key="4">
    <source>
        <dbReference type="PIRNR" id="PIRNR015894"/>
    </source>
</evidence>
<comment type="caution">
    <text evidence="12">The sequence shown here is derived from an EMBL/GenBank/DDBJ whole genome shotgun (WGS) entry which is preliminary data.</text>
</comment>
<evidence type="ECO:0000256" key="3">
    <source>
        <dbReference type="ARBA" id="ARBA00022691"/>
    </source>
</evidence>
<feature type="domain" description="PRMT5 oligomerisation" evidence="11">
    <location>
        <begin position="565"/>
        <end position="769"/>
    </location>
</feature>
<keyword evidence="2 4" id="KW-0808">Transferase</keyword>
<dbReference type="Pfam" id="PF17286">
    <property type="entry name" value="PRMT5_C"/>
    <property type="match status" value="1"/>
</dbReference>
<dbReference type="PANTHER" id="PTHR10738">
    <property type="entry name" value="PROTEIN ARGININE N-METHYLTRANSFERASE 5"/>
    <property type="match status" value="1"/>
</dbReference>
<dbReference type="PROSITE" id="PS51678">
    <property type="entry name" value="SAM_MT_PRMT"/>
    <property type="match status" value="1"/>
</dbReference>
<dbReference type="AlphaFoldDB" id="D4DF76"/>
<feature type="active site" description="Proton donor/acceptor" evidence="5">
    <location>
        <position position="532"/>
    </location>
</feature>
<dbReference type="InterPro" id="IPR035248">
    <property type="entry name" value="PRMT5_C"/>
</dbReference>
<dbReference type="GO" id="GO:0006355">
    <property type="term" value="P:regulation of DNA-templated transcription"/>
    <property type="evidence" value="ECO:0007669"/>
    <property type="project" value="TreeGrafter"/>
</dbReference>
<dbReference type="GO" id="GO:0016274">
    <property type="term" value="F:protein-arginine N-methyltransferase activity"/>
    <property type="evidence" value="ECO:0007669"/>
    <property type="project" value="InterPro"/>
</dbReference>
<dbReference type="PIRSF" id="PIRSF015894">
    <property type="entry name" value="Skb1_MeTrfase"/>
    <property type="match status" value="1"/>
</dbReference>
<dbReference type="Proteomes" id="UP000008383">
    <property type="component" value="Unassembled WGS sequence"/>
</dbReference>
<evidence type="ECO:0000313" key="13">
    <source>
        <dbReference type="Proteomes" id="UP000008383"/>
    </source>
</evidence>
<sequence>MAQAEGTPPTFVVGQHESDRKFRINNEISQLAHDNGYDMLTTPITTPHFQSRVLSLLSSHLSTVHQPVQDVTGTYFTSRNSAPLKIPSFTTADTNLRPEGTNSYVVAVSSRWIDMCSPDPLIADISRQVLLLELAYAAFCGIHHAIIPGPKLHHGSSHGDGLIYYARAIQEVLTTAPFIRINIWLPVVDNPELEADQMGDISPFARPEYLGNTMPEVSPKLDLFGTWNAWNIIRRVCKYHTRLTVALSLPRQLPPSTVQTRWLSEPVRILTLTSTSFVKNPKNYPVLSKAHQSYIFRAMRGIPPWIFLCDVGPIPGLEKVEGYSPTPAEAAQAPKKKDDLVPHLSYIRNLERKQPQWSRVESFTLGYQDYLQAPLQPLTVNLESVTYEVFETDPVKYEWYERAIAKALKDWALEKKPTSSQDGRVVLAVVGAGRGPLVSRAIRASVEAGVDIELWALEKNQNAFVHLQRQNEAVWAGSVTLVHSDMRSWKGPVREIQAEELMLKKNSNILSDPAAETKPSKVHYPIDIIISELLGSFGDNELSPECLDGVDHLLNPVHGISIPTSYSSHITPISAPRLYADTQNQTKSNPAAPETPYVVMLHAFDYLSTTAPAVSHLSSVASSAAASTSTSTPSATPPPMKEADTPIIQAAWTFSHPNPNIPEDSRLSARPSNSHNTRQTRLTFPCTEGGTCHGLAGYFETVLYRDVELSTNPLTMDAKSKDMISWFPIYFPLKSPLYIPENSDIVLTMFRQTDDRKVWYEWFVEERLFLLAYREDALILHNVELIFWDENMKRIAGFGFLEEMSKKNYKNL</sequence>
<protein>
    <recommendedName>
        <fullName evidence="4">Protein arginine N-methyltransferase</fullName>
    </recommendedName>
</protein>
<keyword evidence="1 4" id="KW-0489">Methyltransferase</keyword>
<feature type="binding site" evidence="6">
    <location>
        <position position="458"/>
    </location>
    <ligand>
        <name>S-adenosyl-L-methionine</name>
        <dbReference type="ChEBI" id="CHEBI:59789"/>
    </ligand>
</feature>
<evidence type="ECO:0000313" key="12">
    <source>
        <dbReference type="EMBL" id="EFE39503.1"/>
    </source>
</evidence>
<evidence type="ECO:0000256" key="5">
    <source>
        <dbReference type="PIRSR" id="PIRSR015894-1"/>
    </source>
</evidence>
<dbReference type="InterPro" id="IPR007857">
    <property type="entry name" value="Arg_MeTrfase_PRMT5"/>
</dbReference>
<comment type="similarity">
    <text evidence="4">Belongs to the class I-like SAM-binding methyltransferase superfamily.</text>
</comment>
<evidence type="ECO:0000256" key="1">
    <source>
        <dbReference type="ARBA" id="ARBA00022603"/>
    </source>
</evidence>
<dbReference type="InterPro" id="IPR029063">
    <property type="entry name" value="SAM-dependent_MTases_sf"/>
</dbReference>
<dbReference type="GO" id="GO:0005829">
    <property type="term" value="C:cytosol"/>
    <property type="evidence" value="ECO:0007669"/>
    <property type="project" value="TreeGrafter"/>
</dbReference>
<evidence type="ECO:0000259" key="11">
    <source>
        <dbReference type="Pfam" id="PF17286"/>
    </source>
</evidence>
<dbReference type="Gene3D" id="2.70.160.11">
    <property type="entry name" value="Hnrnp arginine n-methyltransferase1"/>
    <property type="match status" value="1"/>
</dbReference>
<feature type="binding site" evidence="6">
    <location>
        <begin position="396"/>
        <end position="397"/>
    </location>
    <ligand>
        <name>S-adenosyl-L-methionine</name>
        <dbReference type="ChEBI" id="CHEBI:59789"/>
    </ligand>
</feature>
<dbReference type="Gene3D" id="3.20.20.150">
    <property type="entry name" value="Divalent-metal-dependent TIM barrel enzymes"/>
    <property type="match status" value="1"/>
</dbReference>
<feature type="domain" description="PRMT5 TIM barrel" evidence="10">
    <location>
        <begin position="36"/>
        <end position="352"/>
    </location>
</feature>
<name>D4DF76_TRIVH</name>
<dbReference type="HOGENOM" id="CLU_010247_2_1_1"/>